<keyword evidence="3" id="KW-1185">Reference proteome</keyword>
<organism evidence="2 3">
    <name type="scientific">Leptomonas seymouri</name>
    <dbReference type="NCBI Taxonomy" id="5684"/>
    <lineage>
        <taxon>Eukaryota</taxon>
        <taxon>Discoba</taxon>
        <taxon>Euglenozoa</taxon>
        <taxon>Kinetoplastea</taxon>
        <taxon>Metakinetoplastina</taxon>
        <taxon>Trypanosomatida</taxon>
        <taxon>Trypanosomatidae</taxon>
        <taxon>Leishmaniinae</taxon>
        <taxon>Leptomonas</taxon>
    </lineage>
</organism>
<dbReference type="OrthoDB" id="273865at2759"/>
<reference evidence="2 3" key="1">
    <citation type="journal article" date="2015" name="PLoS Pathog.">
        <title>Leptomonas seymouri: Adaptations to the Dixenous Life Cycle Analyzed by Genome Sequencing, Transcriptome Profiling and Co-infection with Leishmania donovani.</title>
        <authorList>
            <person name="Kraeva N."/>
            <person name="Butenko A."/>
            <person name="Hlavacova J."/>
            <person name="Kostygov A."/>
            <person name="Myskova J."/>
            <person name="Grybchuk D."/>
            <person name="Lestinova T."/>
            <person name="Votypka J."/>
            <person name="Volf P."/>
            <person name="Opperdoes F."/>
            <person name="Flegontov P."/>
            <person name="Lukes J."/>
            <person name="Yurchenko V."/>
        </authorList>
    </citation>
    <scope>NUCLEOTIDE SEQUENCE [LARGE SCALE GENOMIC DNA]</scope>
    <source>
        <strain evidence="2 3">ATCC 30220</strain>
    </source>
</reference>
<feature type="compositionally biased region" description="Basic and acidic residues" evidence="1">
    <location>
        <begin position="281"/>
        <end position="299"/>
    </location>
</feature>
<proteinExistence type="predicted"/>
<dbReference type="Proteomes" id="UP000038009">
    <property type="component" value="Unassembled WGS sequence"/>
</dbReference>
<feature type="compositionally biased region" description="Acidic residues" evidence="1">
    <location>
        <begin position="111"/>
        <end position="120"/>
    </location>
</feature>
<feature type="compositionally biased region" description="Basic and acidic residues" evidence="1">
    <location>
        <begin position="100"/>
        <end position="109"/>
    </location>
</feature>
<feature type="compositionally biased region" description="Basic and acidic residues" evidence="1">
    <location>
        <begin position="124"/>
        <end position="133"/>
    </location>
</feature>
<dbReference type="AlphaFoldDB" id="A0A0N0P3L5"/>
<feature type="region of interest" description="Disordered" evidence="1">
    <location>
        <begin position="400"/>
        <end position="461"/>
    </location>
</feature>
<feature type="compositionally biased region" description="Basic residues" evidence="1">
    <location>
        <begin position="30"/>
        <end position="40"/>
    </location>
</feature>
<gene>
    <name evidence="2" type="ORF">ABL78_7155</name>
</gene>
<feature type="region of interest" description="Disordered" evidence="1">
    <location>
        <begin position="255"/>
        <end position="326"/>
    </location>
</feature>
<feature type="compositionally biased region" description="Basic residues" evidence="1">
    <location>
        <begin position="59"/>
        <end position="68"/>
    </location>
</feature>
<feature type="compositionally biased region" description="Basic and acidic residues" evidence="1">
    <location>
        <begin position="73"/>
        <end position="91"/>
    </location>
</feature>
<protein>
    <submittedName>
        <fullName evidence="2">Uncharacterized protein</fullName>
    </submittedName>
</protein>
<dbReference type="EMBL" id="LJSK01000323">
    <property type="protein sequence ID" value="KPI83807.1"/>
    <property type="molecule type" value="Genomic_DNA"/>
</dbReference>
<name>A0A0N0P3L5_LEPSE</name>
<evidence type="ECO:0000256" key="1">
    <source>
        <dbReference type="SAM" id="MobiDB-lite"/>
    </source>
</evidence>
<feature type="compositionally biased region" description="Polar residues" evidence="1">
    <location>
        <begin position="400"/>
        <end position="428"/>
    </location>
</feature>
<dbReference type="VEuPathDB" id="TriTrypDB:Lsey_0323_0070"/>
<accession>A0A0N0P3L5</accession>
<feature type="compositionally biased region" description="Basic and acidic residues" evidence="1">
    <location>
        <begin position="41"/>
        <end position="58"/>
    </location>
</feature>
<feature type="compositionally biased region" description="Polar residues" evidence="1">
    <location>
        <begin position="449"/>
        <end position="461"/>
    </location>
</feature>
<feature type="compositionally biased region" description="Acidic residues" evidence="1">
    <location>
        <begin position="169"/>
        <end position="180"/>
    </location>
</feature>
<dbReference type="OMA" id="GDYGDRH"/>
<comment type="caution">
    <text evidence="2">The sequence shown here is derived from an EMBL/GenBank/DDBJ whole genome shotgun (WGS) entry which is preliminary data.</text>
</comment>
<sequence>MGRHNESGGGGEKSSSHRSRDHRDDVDSGHRHRRHHHRRHLGIDREDSNERARGDGGNRHRHRHHHHSSGGSRRREEERGSGRGDRSDAAARSRRRPRIEHRDGNRIGSDEYTDNEDDPNAESNWREREAERRSQRRSRRDDTDEGEFATSTRGRKRRRGRGGGGGSQSDEDSKMEEEADMSVVDDQRNRYQSDSFNSNVVDWSSRRGRRQMPSLAYDVGQQKRFLGFLDHRDASGGHASGSAARAAEMKFEIGPDGLVQMPPPNTLVRQQRSRRTGGGGRGEDRRQPPTYSTDKRREGNGATPRIAHAGHNGNGEDDNNSVASHESLYNDPATAHLGILPDILPPSNLYRVVLYGVDLSITPGHLTSIVTQLLGKAAKPYRARRPAREMLLAAISYSSSDANRNGTAPPEQSSSCGARPQVGSSTPVFSEGVLQDAHGNDSALAKSHNAPTSGVLNTAPSSGILPDAPAVLEAGDEVSGVLGNDGQGQKDGIADDCDEGVLPDATSLPLPPQPAAPAFYLPGLHDVNGPGGMVVLEFTDHEHAIRTVKVLNGGYVNGRRIAASM</sequence>
<evidence type="ECO:0000313" key="3">
    <source>
        <dbReference type="Proteomes" id="UP000038009"/>
    </source>
</evidence>
<evidence type="ECO:0000313" key="2">
    <source>
        <dbReference type="EMBL" id="KPI83807.1"/>
    </source>
</evidence>
<feature type="region of interest" description="Disordered" evidence="1">
    <location>
        <begin position="1"/>
        <end position="193"/>
    </location>
</feature>